<reference evidence="4" key="1">
    <citation type="submission" date="2020-05" db="EMBL/GenBank/DDBJ databases">
        <title>The draft genome sequence of Maribacter sp. ANRC-HE7.</title>
        <authorList>
            <person name="Mu L."/>
        </authorList>
    </citation>
    <scope>NUCLEOTIDE SEQUENCE</scope>
    <source>
        <strain evidence="4">ANRC-HE7</strain>
    </source>
</reference>
<dbReference type="PROSITE" id="PS51781">
    <property type="entry name" value="SH3B"/>
    <property type="match status" value="1"/>
</dbReference>
<feature type="transmembrane region" description="Helical" evidence="2">
    <location>
        <begin position="129"/>
        <end position="150"/>
    </location>
</feature>
<keyword evidence="2" id="KW-1133">Transmembrane helix</keyword>
<dbReference type="InterPro" id="IPR003646">
    <property type="entry name" value="SH3-like_bac-type"/>
</dbReference>
<protein>
    <submittedName>
        <fullName evidence="4">SH3 domain-containing protein</fullName>
    </submittedName>
</protein>
<feature type="domain" description="SH3b" evidence="3">
    <location>
        <begin position="187"/>
        <end position="250"/>
    </location>
</feature>
<dbReference type="RefSeq" id="WP_188244876.1">
    <property type="nucleotide sequence ID" value="NZ_JABTCF010000012.1"/>
</dbReference>
<feature type="repeat" description="TPR" evidence="1">
    <location>
        <begin position="54"/>
        <end position="87"/>
    </location>
</feature>
<keyword evidence="5" id="KW-1185">Reference proteome</keyword>
<evidence type="ECO:0000313" key="4">
    <source>
        <dbReference type="EMBL" id="MBD0779423.1"/>
    </source>
</evidence>
<gene>
    <name evidence="4" type="ORF">HPE56_16610</name>
</gene>
<evidence type="ECO:0000256" key="1">
    <source>
        <dbReference type="PROSITE-ProRule" id="PRU00339"/>
    </source>
</evidence>
<evidence type="ECO:0000259" key="3">
    <source>
        <dbReference type="PROSITE" id="PS51781"/>
    </source>
</evidence>
<accession>A0ABR7V3P1</accession>
<sequence>MKKLIYIIVVFISFIGTAQNEAIFDKATESYNSGDYQKAIDYYNSILDNGQHSAELYFNLGNAYYKLNQIAPSIYNYEKALLLSPNDREIKNNLGYAQNMTLDAIEVMPETGLARIYKTLTGFLSFDQWSYVAVVFMILFVLLYLAFYYFKYAMHKRIAFILSIVSLLISLMTVVFAFIQFNDFMADQPAIVYASEVRIKSEPNKGSQPIFVLHEGAKVNVLDRLNEWNKIRIADGKTGWIPSESIKLLKDF</sequence>
<feature type="transmembrane region" description="Helical" evidence="2">
    <location>
        <begin position="157"/>
        <end position="179"/>
    </location>
</feature>
<dbReference type="InterPro" id="IPR019734">
    <property type="entry name" value="TPR_rpt"/>
</dbReference>
<dbReference type="SMART" id="SM00287">
    <property type="entry name" value="SH3b"/>
    <property type="match status" value="1"/>
</dbReference>
<dbReference type="InterPro" id="IPR036028">
    <property type="entry name" value="SH3-like_dom_sf"/>
</dbReference>
<organism evidence="4 5">
    <name type="scientific">Maribacter aquimaris</name>
    <dbReference type="NCBI Taxonomy" id="2737171"/>
    <lineage>
        <taxon>Bacteria</taxon>
        <taxon>Pseudomonadati</taxon>
        <taxon>Bacteroidota</taxon>
        <taxon>Flavobacteriia</taxon>
        <taxon>Flavobacteriales</taxon>
        <taxon>Flavobacteriaceae</taxon>
        <taxon>Maribacter</taxon>
    </lineage>
</organism>
<evidence type="ECO:0000256" key="2">
    <source>
        <dbReference type="SAM" id="Phobius"/>
    </source>
</evidence>
<evidence type="ECO:0000313" key="5">
    <source>
        <dbReference type="Proteomes" id="UP001166021"/>
    </source>
</evidence>
<dbReference type="Pfam" id="PF00515">
    <property type="entry name" value="TPR_1"/>
    <property type="match status" value="1"/>
</dbReference>
<name>A0ABR7V3P1_9FLAO</name>
<dbReference type="Proteomes" id="UP001166021">
    <property type="component" value="Unassembled WGS sequence"/>
</dbReference>
<dbReference type="SUPFAM" id="SSF48452">
    <property type="entry name" value="TPR-like"/>
    <property type="match status" value="1"/>
</dbReference>
<comment type="caution">
    <text evidence="4">The sequence shown here is derived from an EMBL/GenBank/DDBJ whole genome shotgun (WGS) entry which is preliminary data.</text>
</comment>
<dbReference type="Pfam" id="PF08239">
    <property type="entry name" value="SH3_3"/>
    <property type="match status" value="1"/>
</dbReference>
<dbReference type="EMBL" id="JABTCF010000012">
    <property type="protein sequence ID" value="MBD0779423.1"/>
    <property type="molecule type" value="Genomic_DNA"/>
</dbReference>
<dbReference type="PROSITE" id="PS50005">
    <property type="entry name" value="TPR"/>
    <property type="match status" value="1"/>
</dbReference>
<dbReference type="Gene3D" id="2.30.30.40">
    <property type="entry name" value="SH3 Domains"/>
    <property type="match status" value="1"/>
</dbReference>
<keyword evidence="1" id="KW-0802">TPR repeat</keyword>
<dbReference type="SMART" id="SM00028">
    <property type="entry name" value="TPR"/>
    <property type="match status" value="2"/>
</dbReference>
<dbReference type="InterPro" id="IPR011990">
    <property type="entry name" value="TPR-like_helical_dom_sf"/>
</dbReference>
<dbReference type="SUPFAM" id="SSF50044">
    <property type="entry name" value="SH3-domain"/>
    <property type="match status" value="1"/>
</dbReference>
<keyword evidence="2" id="KW-0472">Membrane</keyword>
<keyword evidence="2" id="KW-0812">Transmembrane</keyword>
<proteinExistence type="predicted"/>
<dbReference type="Gene3D" id="1.25.40.10">
    <property type="entry name" value="Tetratricopeptide repeat domain"/>
    <property type="match status" value="1"/>
</dbReference>
<dbReference type="PROSITE" id="PS50293">
    <property type="entry name" value="TPR_REGION"/>
    <property type="match status" value="1"/>
</dbReference>